<organism evidence="4">
    <name type="scientific">Blastocystis hominis</name>
    <dbReference type="NCBI Taxonomy" id="12968"/>
    <lineage>
        <taxon>Eukaryota</taxon>
        <taxon>Sar</taxon>
        <taxon>Stramenopiles</taxon>
        <taxon>Bigyra</taxon>
        <taxon>Opalozoa</taxon>
        <taxon>Opalinata</taxon>
        <taxon>Blastocystidae</taxon>
        <taxon>Blastocystis</taxon>
    </lineage>
</organism>
<dbReference type="EMBL" id="FN668646">
    <property type="protein sequence ID" value="CBK22033.2"/>
    <property type="molecule type" value="Genomic_DNA"/>
</dbReference>
<accession>D8M1U4</accession>
<evidence type="ECO:0000259" key="3">
    <source>
        <dbReference type="SMART" id="SM00645"/>
    </source>
</evidence>
<dbReference type="GO" id="GO:0006508">
    <property type="term" value="P:proteolysis"/>
    <property type="evidence" value="ECO:0007669"/>
    <property type="project" value="InterPro"/>
</dbReference>
<dbReference type="InterPro" id="IPR000668">
    <property type="entry name" value="Peptidase_C1A_C"/>
</dbReference>
<proteinExistence type="inferred from homology"/>
<dbReference type="RefSeq" id="XP_012896081.1">
    <property type="nucleotide sequence ID" value="XM_013040627.1"/>
</dbReference>
<feature type="domain" description="Peptidase C1A papain C-terminal" evidence="3">
    <location>
        <begin position="239"/>
        <end position="471"/>
    </location>
</feature>
<reference evidence="4" key="1">
    <citation type="submission" date="2010-02" db="EMBL/GenBank/DDBJ databases">
        <title>Sequencing and annotation of the Blastocystis hominis genome.</title>
        <authorList>
            <person name="Wincker P."/>
        </authorList>
    </citation>
    <scope>NUCLEOTIDE SEQUENCE</scope>
    <source>
        <strain evidence="4">Singapore isolate B</strain>
    </source>
</reference>
<dbReference type="PRINTS" id="PR00705">
    <property type="entry name" value="PAPAIN"/>
</dbReference>
<dbReference type="OMA" id="NDSERCY"/>
<dbReference type="GeneID" id="24919315"/>
<dbReference type="GO" id="GO:0008234">
    <property type="term" value="F:cysteine-type peptidase activity"/>
    <property type="evidence" value="ECO:0007669"/>
    <property type="project" value="InterPro"/>
</dbReference>
<dbReference type="Pfam" id="PF00112">
    <property type="entry name" value="Peptidase_C1"/>
    <property type="match status" value="2"/>
</dbReference>
<dbReference type="InterPro" id="IPR038765">
    <property type="entry name" value="Papain-like_cys_pep_sf"/>
</dbReference>
<dbReference type="OrthoDB" id="190265at2759"/>
<dbReference type="AlphaFoldDB" id="D8M1U4"/>
<dbReference type="SUPFAM" id="SSF54001">
    <property type="entry name" value="Cysteine proteinases"/>
    <property type="match status" value="2"/>
</dbReference>
<keyword evidence="2" id="KW-0865">Zymogen</keyword>
<evidence type="ECO:0000313" key="4">
    <source>
        <dbReference type="EMBL" id="CBK22033.2"/>
    </source>
</evidence>
<name>D8M1U4_BLAHO</name>
<dbReference type="FunFam" id="3.90.70.10:FF:000117">
    <property type="entry name" value="Probable papain cysteine protease"/>
    <property type="match status" value="1"/>
</dbReference>
<dbReference type="PANTHER" id="PTHR12411">
    <property type="entry name" value="CYSTEINE PROTEASE FAMILY C1-RELATED"/>
    <property type="match status" value="1"/>
</dbReference>
<dbReference type="InterPro" id="IPR013128">
    <property type="entry name" value="Peptidase_C1A"/>
</dbReference>
<dbReference type="Proteomes" id="UP000008312">
    <property type="component" value="Unassembled WGS sequence"/>
</dbReference>
<feature type="domain" description="Peptidase C1A papain C-terminal" evidence="3">
    <location>
        <begin position="3"/>
        <end position="186"/>
    </location>
</feature>
<dbReference type="PROSITE" id="PS00640">
    <property type="entry name" value="THIOL_PROTEASE_ASN"/>
    <property type="match status" value="2"/>
</dbReference>
<dbReference type="InParanoid" id="D8M1U4"/>
<evidence type="ECO:0000256" key="1">
    <source>
        <dbReference type="ARBA" id="ARBA00008455"/>
    </source>
</evidence>
<protein>
    <recommendedName>
        <fullName evidence="3">Peptidase C1A papain C-terminal domain-containing protein</fullName>
    </recommendedName>
</protein>
<comment type="similarity">
    <text evidence="1">Belongs to the peptidase C1 family.</text>
</comment>
<dbReference type="Gene3D" id="3.90.70.10">
    <property type="entry name" value="Cysteine proteinases"/>
    <property type="match status" value="2"/>
</dbReference>
<evidence type="ECO:0000256" key="2">
    <source>
        <dbReference type="ARBA" id="ARBA00023145"/>
    </source>
</evidence>
<evidence type="ECO:0000313" key="5">
    <source>
        <dbReference type="Proteomes" id="UP000008312"/>
    </source>
</evidence>
<dbReference type="SMART" id="SM00645">
    <property type="entry name" value="Pept_C1"/>
    <property type="match status" value="2"/>
</dbReference>
<keyword evidence="5" id="KW-1185">Reference proteome</keyword>
<gene>
    <name evidence="4" type="ORF">GSBLH_T00002108001</name>
</gene>
<sequence>MTKNVWPEHDLSIQVILYCSEIDNGCHGGLPIHIYQYANEVGIPEEGCQRYEARDNEVCDDIHICQNCDAESCWAVHNYTKYYVEEYGHVEGVENIMKEIYAHGPVTCSIDVPDDLLEYKGGIYEDKTGIAGDGHDISVVGWGEENGIPYWIVRNSWGTYWGEEGFFRIVRGKNNLGIEEGCTYGIPRIPEEKITNPVSLGVKHRINYFPQGCVLESRKEMEEVIKSPLPHTYIKTEDLPTSYDIRNIDGYNYATWDKNQHIPHYCGSCWAQAPTSALSDRINLMRKGKWPTINLSEQEVINCSGGGSCHGGLPDVVYSYAYREGIPDQTCAVYEAIDKYCEPINRCKNCWPDEPCFAVEEYRRVKVSEYGYVKDAAHMQAEIYARGPISCVMDVTQTFLDYTGGVFTSREGKWLGKHAVEVTGWGVDEETRTPYWIVRNSWGTYWGENGWFRIAMGQNLLNIEQMCTWGVPVIDF</sequence>
<dbReference type="InterPro" id="IPR025661">
    <property type="entry name" value="Pept_asp_AS"/>
</dbReference>